<dbReference type="SUPFAM" id="SSF55931">
    <property type="entry name" value="Glutamine synthetase/guanido kinase"/>
    <property type="match status" value="1"/>
</dbReference>
<evidence type="ECO:0000256" key="10">
    <source>
        <dbReference type="PIRNR" id="PIRNR017901"/>
    </source>
</evidence>
<reference evidence="12 13" key="1">
    <citation type="journal article" date="2018" name="Genet. Mol. Biol.">
        <title>The genome sequence of Dyella jiangningensis FCAV SCS01 from a lignocellulose-decomposing microbial consortium metagenome reveals potential for biotechnological applications.</title>
        <authorList>
            <person name="Desiderato J.G."/>
            <person name="Alvarenga D.O."/>
            <person name="Constancio M.T.L."/>
            <person name="Alves L.M.C."/>
            <person name="Varani A.M."/>
        </authorList>
    </citation>
    <scope>NUCLEOTIDE SEQUENCE [LARGE SCALE GENOMIC DNA]</scope>
    <source>
        <strain evidence="12 13">FCAV SCS01</strain>
    </source>
</reference>
<name>A0A328P008_9GAMM</name>
<dbReference type="InterPro" id="IPR011556">
    <property type="entry name" value="Glut_cys_lig_pln_type"/>
</dbReference>
<evidence type="ECO:0000256" key="1">
    <source>
        <dbReference type="ARBA" id="ARBA00005006"/>
    </source>
</evidence>
<evidence type="ECO:0000256" key="9">
    <source>
        <dbReference type="ARBA" id="ARBA00023157"/>
    </source>
</evidence>
<dbReference type="InterPro" id="IPR035434">
    <property type="entry name" value="GCL_bact_plant"/>
</dbReference>
<dbReference type="RefSeq" id="WP_111984527.1">
    <property type="nucleotide sequence ID" value="NZ_NFZS01000005.1"/>
</dbReference>
<evidence type="ECO:0000256" key="3">
    <source>
        <dbReference type="ARBA" id="ARBA00011153"/>
    </source>
</evidence>
<evidence type="ECO:0000256" key="7">
    <source>
        <dbReference type="ARBA" id="ARBA00022840"/>
    </source>
</evidence>
<comment type="similarity">
    <text evidence="10">Belongs to the glutamate--cysteine ligase type 2 family. EgtA subfamily.</text>
</comment>
<dbReference type="GO" id="GO:0006750">
    <property type="term" value="P:glutathione biosynthetic process"/>
    <property type="evidence" value="ECO:0007669"/>
    <property type="project" value="UniProtKB-UniRule"/>
</dbReference>
<feature type="disulfide bond" evidence="11">
    <location>
        <begin position="113"/>
        <end position="333"/>
    </location>
</feature>
<dbReference type="PANTHER" id="PTHR34378">
    <property type="entry name" value="GLUTAMATE--CYSTEINE LIGASE, CHLOROPLASTIC"/>
    <property type="match status" value="1"/>
</dbReference>
<dbReference type="InterPro" id="IPR014746">
    <property type="entry name" value="Gln_synth/guanido_kin_cat_dom"/>
</dbReference>
<evidence type="ECO:0000313" key="13">
    <source>
        <dbReference type="Proteomes" id="UP000248926"/>
    </source>
</evidence>
<comment type="caution">
    <text evidence="12">The sequence shown here is derived from an EMBL/GenBank/DDBJ whole genome shotgun (WGS) entry which is preliminary data.</text>
</comment>
<dbReference type="GO" id="GO:0004357">
    <property type="term" value="F:glutamate-cysteine ligase activity"/>
    <property type="evidence" value="ECO:0007669"/>
    <property type="project" value="UniProtKB-UniRule"/>
</dbReference>
<dbReference type="Gene3D" id="3.30.590.20">
    <property type="match status" value="1"/>
</dbReference>
<evidence type="ECO:0000256" key="6">
    <source>
        <dbReference type="ARBA" id="ARBA00022741"/>
    </source>
</evidence>
<comment type="subunit">
    <text evidence="3">Homodimer or monomer when oxidized or reduced, respectively.</text>
</comment>
<comment type="pathway">
    <text evidence="1">Sulfur metabolism; glutathione biosynthesis; glutathione from L-cysteine and L-glutamate: step 1/2.</text>
</comment>
<proteinExistence type="inferred from homology"/>
<keyword evidence="9 11" id="KW-1015">Disulfide bond</keyword>
<sequence length="455" mass="51602">MSIPSAVKSTPIGSRQQLTDYLAAGEKPRDAWRIGTEHEKFGFLTDTLRPPTFEGERGIRVLLEQLAARYGWDIAREGDSPVALSRDKASITLEPAGQLELSGAPLESIHQTCCEVNAHLTEVRSIADDLGIGFLGMGFQPKWRREEMPWMPKGRYKIMREYMPKVGNLGLDMMTRTCTVQVNLDFDSEADMVRKFRTSLALQPIATALFADSPFTDGRPNGYLSYRSHVWEDTDPDRTGMLDFVFEDGFGYERYVDYMLDVPMYFSYQNGTYVDLSGQDFKRFMAGELPALPGVRATMKDWADHLTTAFPEVRLKQYLEMRGADGGPWNRLCALPALWVGLLYDDDALTAAWDLVKDFSHGERQALRDGVPRQALKLPFRNHTVRELARETLKIASHGLKRRARLNRSGADESIFLEPLIEIVEANQTPAERKLELFHGAWNGNVDPVFREFAY</sequence>
<dbReference type="OrthoDB" id="9780152at2"/>
<keyword evidence="4 10" id="KW-0436">Ligase</keyword>
<comment type="catalytic activity">
    <reaction evidence="10">
        <text>L-cysteine + L-glutamate + ATP = gamma-L-glutamyl-L-cysteine + ADP + phosphate + H(+)</text>
        <dbReference type="Rhea" id="RHEA:13285"/>
        <dbReference type="ChEBI" id="CHEBI:15378"/>
        <dbReference type="ChEBI" id="CHEBI:29985"/>
        <dbReference type="ChEBI" id="CHEBI:30616"/>
        <dbReference type="ChEBI" id="CHEBI:35235"/>
        <dbReference type="ChEBI" id="CHEBI:43474"/>
        <dbReference type="ChEBI" id="CHEBI:58173"/>
        <dbReference type="ChEBI" id="CHEBI:456216"/>
        <dbReference type="EC" id="6.3.2.2"/>
    </reaction>
</comment>
<keyword evidence="7 10" id="KW-0067">ATP-binding</keyword>
<comment type="similarity">
    <text evidence="2">Belongs to the carboxylate-amine ligase family. Glutamate--cysteine ligase type 2 subfamily.</text>
</comment>
<evidence type="ECO:0000256" key="5">
    <source>
        <dbReference type="ARBA" id="ARBA00022684"/>
    </source>
</evidence>
<organism evidence="12 13">
    <name type="scientific">Dyella jiangningensis</name>
    <dbReference type="NCBI Taxonomy" id="1379159"/>
    <lineage>
        <taxon>Bacteria</taxon>
        <taxon>Pseudomonadati</taxon>
        <taxon>Pseudomonadota</taxon>
        <taxon>Gammaproteobacteria</taxon>
        <taxon>Lysobacterales</taxon>
        <taxon>Rhodanobacteraceae</taxon>
        <taxon>Dyella</taxon>
    </lineage>
</organism>
<keyword evidence="6 10" id="KW-0547">Nucleotide-binding</keyword>
<gene>
    <name evidence="12" type="ORF">CA260_18315</name>
</gene>
<evidence type="ECO:0000256" key="11">
    <source>
        <dbReference type="PIRSR" id="PIRSR017901-50"/>
    </source>
</evidence>
<keyword evidence="5" id="KW-0317">Glutathione biosynthesis</keyword>
<evidence type="ECO:0000256" key="4">
    <source>
        <dbReference type="ARBA" id="ARBA00022598"/>
    </source>
</evidence>
<dbReference type="GO" id="GO:0005524">
    <property type="term" value="F:ATP binding"/>
    <property type="evidence" value="ECO:0007669"/>
    <property type="project" value="UniProtKB-UniRule"/>
</dbReference>
<dbReference type="EMBL" id="NFZS01000005">
    <property type="protein sequence ID" value="RAO74771.1"/>
    <property type="molecule type" value="Genomic_DNA"/>
</dbReference>
<protein>
    <recommendedName>
        <fullName evidence="10">Glutamate--cysteine ligase</fullName>
        <ecNumber evidence="10">6.3.2.2</ecNumber>
    </recommendedName>
</protein>
<evidence type="ECO:0000256" key="8">
    <source>
        <dbReference type="ARBA" id="ARBA00022946"/>
    </source>
</evidence>
<dbReference type="InterPro" id="IPR006336">
    <property type="entry name" value="GCS2"/>
</dbReference>
<keyword evidence="8" id="KW-0809">Transit peptide</keyword>
<evidence type="ECO:0000313" key="12">
    <source>
        <dbReference type="EMBL" id="RAO74771.1"/>
    </source>
</evidence>
<dbReference type="Pfam" id="PF04107">
    <property type="entry name" value="GCS2"/>
    <property type="match status" value="1"/>
</dbReference>
<dbReference type="NCBIfam" id="TIGR01436">
    <property type="entry name" value="glu_cys_lig_pln"/>
    <property type="match status" value="1"/>
</dbReference>
<accession>A0A328P008</accession>
<dbReference type="PIRSF" id="PIRSF017901">
    <property type="entry name" value="GCL"/>
    <property type="match status" value="1"/>
</dbReference>
<dbReference type="PANTHER" id="PTHR34378:SF1">
    <property type="entry name" value="GLUTAMATE--CYSTEINE LIGASE, CHLOROPLASTIC"/>
    <property type="match status" value="1"/>
</dbReference>
<dbReference type="Proteomes" id="UP000248926">
    <property type="component" value="Unassembled WGS sequence"/>
</dbReference>
<dbReference type="EC" id="6.3.2.2" evidence="10"/>
<keyword evidence="13" id="KW-1185">Reference proteome</keyword>
<evidence type="ECO:0000256" key="2">
    <source>
        <dbReference type="ARBA" id="ARBA00010253"/>
    </source>
</evidence>
<dbReference type="AlphaFoldDB" id="A0A328P008"/>
<comment type="function">
    <text evidence="10">Catalyzes the synthesis of gamma-glutamylcysteine (gamma-GC).</text>
</comment>